<dbReference type="InterPro" id="IPR054034">
    <property type="entry name" value="NMB1110-like_C"/>
</dbReference>
<dbReference type="EMBL" id="CP034752">
    <property type="protein sequence ID" value="QBH95459.1"/>
    <property type="molecule type" value="Genomic_DNA"/>
</dbReference>
<evidence type="ECO:0000259" key="3">
    <source>
        <dbReference type="Pfam" id="PF22174"/>
    </source>
</evidence>
<dbReference type="Pfam" id="PF21683">
    <property type="entry name" value="GpP-like_1st"/>
    <property type="match status" value="1"/>
</dbReference>
<dbReference type="Pfam" id="PF22174">
    <property type="entry name" value="NMB1110-like_C"/>
    <property type="match status" value="1"/>
</dbReference>
<evidence type="ECO:0000313" key="7">
    <source>
        <dbReference type="Proteomes" id="UP000293154"/>
    </source>
</evidence>
<dbReference type="AlphaFoldDB" id="A0A411WGX2"/>
<evidence type="ECO:0000259" key="4">
    <source>
        <dbReference type="Pfam" id="PF22255"/>
    </source>
</evidence>
<proteinExistence type="predicted"/>
<dbReference type="Pfam" id="PF22255">
    <property type="entry name" value="Gp44-like_2nd"/>
    <property type="match status" value="1"/>
</dbReference>
<dbReference type="KEGG" id="prag:EKN56_02985"/>
<feature type="domain" description="Tail protein NMB1110-like third" evidence="5">
    <location>
        <begin position="262"/>
        <end position="305"/>
    </location>
</feature>
<organism evidence="6 7">
    <name type="scientific">Limnobaculum zhutongyuii</name>
    <dbReference type="NCBI Taxonomy" id="2498113"/>
    <lineage>
        <taxon>Bacteria</taxon>
        <taxon>Pseudomonadati</taxon>
        <taxon>Pseudomonadota</taxon>
        <taxon>Gammaproteobacteria</taxon>
        <taxon>Enterobacterales</taxon>
        <taxon>Budviciaceae</taxon>
        <taxon>Limnobaculum</taxon>
    </lineage>
</organism>
<dbReference type="InterPro" id="IPR023399">
    <property type="entry name" value="Baseplate-like_2-layer_sand"/>
</dbReference>
<dbReference type="Gene3D" id="3.30.1920.10">
    <property type="entry name" value="Baseplate protein-like domains - 2 layer sandwich fold"/>
    <property type="match status" value="1"/>
</dbReference>
<dbReference type="PIRSF" id="PIRSF004440">
    <property type="entry name" value="GpP"/>
    <property type="match status" value="1"/>
</dbReference>
<keyword evidence="7" id="KW-1185">Reference proteome</keyword>
<feature type="compositionally biased region" description="Basic residues" evidence="1">
    <location>
        <begin position="384"/>
        <end position="398"/>
    </location>
</feature>
<feature type="domain" description="Baseplate hub protein gp44/GpP-like second" evidence="4">
    <location>
        <begin position="102"/>
        <end position="184"/>
    </location>
</feature>
<gene>
    <name evidence="6" type="ORF">EKN56_02985</name>
</gene>
<evidence type="ECO:0000259" key="2">
    <source>
        <dbReference type="Pfam" id="PF21683"/>
    </source>
</evidence>
<dbReference type="SUPFAM" id="SSF69279">
    <property type="entry name" value="Phage tail proteins"/>
    <property type="match status" value="2"/>
</dbReference>
<dbReference type="OrthoDB" id="9016931at2"/>
<dbReference type="InterPro" id="IPR049354">
    <property type="entry name" value="GpP-like_N"/>
</dbReference>
<feature type="domain" description="Tail protein NMB1110-like C-terminal" evidence="3">
    <location>
        <begin position="307"/>
        <end position="375"/>
    </location>
</feature>
<evidence type="ECO:0000313" key="6">
    <source>
        <dbReference type="EMBL" id="QBH95459.1"/>
    </source>
</evidence>
<dbReference type="InterPro" id="IPR026276">
    <property type="entry name" value="Baseplate_GpP"/>
</dbReference>
<dbReference type="InterPro" id="IPR054482">
    <property type="entry name" value="NMB1110-like_3rd"/>
</dbReference>
<evidence type="ECO:0000256" key="1">
    <source>
        <dbReference type="SAM" id="MobiDB-lite"/>
    </source>
</evidence>
<dbReference type="RefSeq" id="WP_130590450.1">
    <property type="nucleotide sequence ID" value="NZ_CP034752.1"/>
</dbReference>
<dbReference type="Gene3D" id="3.55.50.10">
    <property type="entry name" value="Baseplate protein-like domains"/>
    <property type="match status" value="1"/>
</dbReference>
<name>A0A411WGX2_9GAMM</name>
<reference evidence="6 7" key="1">
    <citation type="submission" date="2019-03" db="EMBL/GenBank/DDBJ databases">
        <title>Pragia sp. nov. isolated from the gut tract of Carduelis flavirostris.</title>
        <authorList>
            <person name="Ge Y."/>
        </authorList>
    </citation>
    <scope>NUCLEOTIDE SEQUENCE [LARGE SCALE GENOMIC DNA]</scope>
    <source>
        <strain evidence="6 7">CF-458</strain>
    </source>
</reference>
<feature type="region of interest" description="Disordered" evidence="1">
    <location>
        <begin position="384"/>
        <end position="407"/>
    </location>
</feature>
<feature type="domain" description="Baseplate hub protein gp44-like N-terminal" evidence="2">
    <location>
        <begin position="17"/>
        <end position="100"/>
    </location>
</feature>
<protein>
    <submittedName>
        <fullName evidence="6">Phage tail protein</fullName>
    </submittedName>
</protein>
<dbReference type="Gene3D" id="2.30.300.10">
    <property type="entry name" value="Baseplate protein-like domain - beta roll fold"/>
    <property type="match status" value="1"/>
</dbReference>
<dbReference type="Proteomes" id="UP000293154">
    <property type="component" value="Chromosome"/>
</dbReference>
<sequence>MPTPDNQTQDNIDINTVSVIINGKAHSSWTQYSIDSDFLTPADAWSVSLGIPDGIFPDDIAAGMPVTVQVGNDTVLDGRIDRRRRSVRRGQTTLSLNGRDKAGMLYDCSAPIFTAKQLTLEEIVASIVRPFGITKIRIDAEATTISDKISVEPGESAWEALTRSAKNSGLWPWFDPDGTLVIGGADCTTPPVASLIMRFEGGENNVISIDETTSIESCFSELTLLGQGHAQRSSGSSKSKDVGIVDISSNESSNSEYVTSSAEIGSHNMKVVVADPDVAFYRPKITTAGDIDNIEQLRYQARKMLSDAKLNAFDLVVEVRGHRTSDDILWSPGQRIHVISEPHNIDGVYFLMSRTFIGGRSSGTYTVLGLKQDGVWIPDAYKKKKEKRKAKKGGKKGKKEVGIVDIS</sequence>
<dbReference type="Pfam" id="PF22630">
    <property type="entry name" value="NMB1110_3rd"/>
    <property type="match status" value="1"/>
</dbReference>
<accession>A0A411WGX2</accession>
<evidence type="ECO:0000259" key="5">
    <source>
        <dbReference type="Pfam" id="PF22630"/>
    </source>
</evidence>
<dbReference type="InterPro" id="IPR053981">
    <property type="entry name" value="Gp44/GpP-like_2nd"/>
</dbReference>